<dbReference type="Proteomes" id="UP000245207">
    <property type="component" value="Unassembled WGS sequence"/>
</dbReference>
<evidence type="ECO:0000256" key="1">
    <source>
        <dbReference type="SAM" id="MobiDB-lite"/>
    </source>
</evidence>
<comment type="caution">
    <text evidence="2">The sequence shown here is derived from an EMBL/GenBank/DDBJ whole genome shotgun (WGS) entry which is preliminary data.</text>
</comment>
<dbReference type="OrthoDB" id="1750126at2759"/>
<accession>A0A2U1LBL5</accession>
<evidence type="ECO:0000313" key="3">
    <source>
        <dbReference type="Proteomes" id="UP000245207"/>
    </source>
</evidence>
<feature type="region of interest" description="Disordered" evidence="1">
    <location>
        <begin position="22"/>
        <end position="56"/>
    </location>
</feature>
<evidence type="ECO:0000313" key="2">
    <source>
        <dbReference type="EMBL" id="PWA46392.1"/>
    </source>
</evidence>
<proteinExistence type="predicted"/>
<dbReference type="AlphaFoldDB" id="A0A2U1LBL5"/>
<dbReference type="EMBL" id="PKPP01010307">
    <property type="protein sequence ID" value="PWA46392.1"/>
    <property type="molecule type" value="Genomic_DNA"/>
</dbReference>
<gene>
    <name evidence="2" type="ORF">CTI12_AA509150</name>
</gene>
<keyword evidence="3" id="KW-1185">Reference proteome</keyword>
<organism evidence="2 3">
    <name type="scientific">Artemisia annua</name>
    <name type="common">Sweet wormwood</name>
    <dbReference type="NCBI Taxonomy" id="35608"/>
    <lineage>
        <taxon>Eukaryota</taxon>
        <taxon>Viridiplantae</taxon>
        <taxon>Streptophyta</taxon>
        <taxon>Embryophyta</taxon>
        <taxon>Tracheophyta</taxon>
        <taxon>Spermatophyta</taxon>
        <taxon>Magnoliopsida</taxon>
        <taxon>eudicotyledons</taxon>
        <taxon>Gunneridae</taxon>
        <taxon>Pentapetalae</taxon>
        <taxon>asterids</taxon>
        <taxon>campanulids</taxon>
        <taxon>Asterales</taxon>
        <taxon>Asteraceae</taxon>
        <taxon>Asteroideae</taxon>
        <taxon>Anthemideae</taxon>
        <taxon>Artemisiinae</taxon>
        <taxon>Artemisia</taxon>
    </lineage>
</organism>
<feature type="compositionally biased region" description="Basic and acidic residues" evidence="1">
    <location>
        <begin position="102"/>
        <end position="114"/>
    </location>
</feature>
<dbReference type="STRING" id="35608.A0A2U1LBL5"/>
<protein>
    <submittedName>
        <fullName evidence="2">Villin headpiece, Villin/Gelsolin, ADF-H/Gelsolin-like domain protein</fullName>
    </submittedName>
</protein>
<reference evidence="2 3" key="1">
    <citation type="journal article" date="2018" name="Mol. Plant">
        <title>The genome of Artemisia annua provides insight into the evolution of Asteraceae family and artemisinin biosynthesis.</title>
        <authorList>
            <person name="Shen Q."/>
            <person name="Zhang L."/>
            <person name="Liao Z."/>
            <person name="Wang S."/>
            <person name="Yan T."/>
            <person name="Shi P."/>
            <person name="Liu M."/>
            <person name="Fu X."/>
            <person name="Pan Q."/>
            <person name="Wang Y."/>
            <person name="Lv Z."/>
            <person name="Lu X."/>
            <person name="Zhang F."/>
            <person name="Jiang W."/>
            <person name="Ma Y."/>
            <person name="Chen M."/>
            <person name="Hao X."/>
            <person name="Li L."/>
            <person name="Tang Y."/>
            <person name="Lv G."/>
            <person name="Zhou Y."/>
            <person name="Sun X."/>
            <person name="Brodelius P.E."/>
            <person name="Rose J.K.C."/>
            <person name="Tang K."/>
        </authorList>
    </citation>
    <scope>NUCLEOTIDE SEQUENCE [LARGE SCALE GENOMIC DNA]</scope>
    <source>
        <strain evidence="3">cv. Huhao1</strain>
        <tissue evidence="2">Leaf</tissue>
    </source>
</reference>
<name>A0A2U1LBL5_ARTAN</name>
<feature type="region of interest" description="Disordered" evidence="1">
    <location>
        <begin position="100"/>
        <end position="130"/>
    </location>
</feature>
<sequence>MYTFKFVWVGRTTQLDDRKAAPQAAEEFITSNNRPKATHNRENIAENGGKESGNMNGQSELCFISCGSTEATTGGGPKGKEKKNVPVTEEIVPPLLNSNGKLEVRSLDGGGKDSIEEDQNTACEECSKGL</sequence>